<proteinExistence type="predicted"/>
<dbReference type="InterPro" id="IPR005180">
    <property type="entry name" value="DUF302"/>
</dbReference>
<gene>
    <name evidence="2" type="ORF">BOW53_12170</name>
</gene>
<reference evidence="2 3" key="1">
    <citation type="submission" date="2016-11" db="EMBL/GenBank/DDBJ databases">
        <title>Mixed transmission modes and dynamic genome evolution in an obligate animal-bacterial symbiosis.</title>
        <authorList>
            <person name="Russell S.L."/>
            <person name="Corbett-Detig R.B."/>
            <person name="Cavanaugh C.M."/>
        </authorList>
    </citation>
    <scope>NUCLEOTIDE SEQUENCE [LARGE SCALE GENOMIC DNA]</scope>
    <source>
        <strain evidence="2">Sveles-Q1</strain>
    </source>
</reference>
<protein>
    <recommendedName>
        <fullName evidence="1">DUF302 domain-containing protein</fullName>
    </recommendedName>
</protein>
<dbReference type="OrthoDB" id="9783833at2"/>
<sequence length="192" mass="21432">MRLIINLFALVGLAAVIVAVVGTNRVNQELEQFDPKALDTYMAMGEKIIETRNAAEATIWKVPVAEGMSADEVEETMKFVANEHNISNVGELPLYKDVEAKSGKPYRYAKIFMFCNSLTAAMMLDYSDAFSAYLPCRITMIEDKQGKLWLYALDMDLMIHGGEPLPAELKAEAIKVKEIILDIMKRGAEGDF</sequence>
<evidence type="ECO:0000313" key="2">
    <source>
        <dbReference type="EMBL" id="OOZ39309.1"/>
    </source>
</evidence>
<dbReference type="AlphaFoldDB" id="A0A1T2L2J2"/>
<name>A0A1T2L2J2_9GAMM</name>
<comment type="caution">
    <text evidence="2">The sequence shown here is derived from an EMBL/GenBank/DDBJ whole genome shotgun (WGS) entry which is preliminary data.</text>
</comment>
<dbReference type="RefSeq" id="WP_078484354.1">
    <property type="nucleotide sequence ID" value="NZ_MPRL01000055.1"/>
</dbReference>
<feature type="domain" description="DUF302" evidence="1">
    <location>
        <begin position="98"/>
        <end position="154"/>
    </location>
</feature>
<dbReference type="Proteomes" id="UP000191110">
    <property type="component" value="Unassembled WGS sequence"/>
</dbReference>
<accession>A0A1T2L2J2</accession>
<evidence type="ECO:0000313" key="3">
    <source>
        <dbReference type="Proteomes" id="UP000191110"/>
    </source>
</evidence>
<dbReference type="Pfam" id="PF03625">
    <property type="entry name" value="DUF302"/>
    <property type="match status" value="1"/>
</dbReference>
<dbReference type="EMBL" id="MPRL01000055">
    <property type="protein sequence ID" value="OOZ39309.1"/>
    <property type="molecule type" value="Genomic_DNA"/>
</dbReference>
<dbReference type="CDD" id="cd14797">
    <property type="entry name" value="DUF302"/>
    <property type="match status" value="1"/>
</dbReference>
<keyword evidence="3" id="KW-1185">Reference proteome</keyword>
<dbReference type="InterPro" id="IPR035923">
    <property type="entry name" value="TT1751-like_sf"/>
</dbReference>
<evidence type="ECO:0000259" key="1">
    <source>
        <dbReference type="Pfam" id="PF03625"/>
    </source>
</evidence>
<organism evidence="2 3">
    <name type="scientific">Solemya pervernicosa gill symbiont</name>
    <dbReference type="NCBI Taxonomy" id="642797"/>
    <lineage>
        <taxon>Bacteria</taxon>
        <taxon>Pseudomonadati</taxon>
        <taxon>Pseudomonadota</taxon>
        <taxon>Gammaproteobacteria</taxon>
        <taxon>sulfur-oxidizing symbionts</taxon>
    </lineage>
</organism>
<dbReference type="SUPFAM" id="SSF103247">
    <property type="entry name" value="TT1751-like"/>
    <property type="match status" value="1"/>
</dbReference>
<dbReference type="Gene3D" id="3.30.310.70">
    <property type="entry name" value="TT1751-like domain"/>
    <property type="match status" value="1"/>
</dbReference>